<dbReference type="AlphaFoldDB" id="A0A917K9X6"/>
<reference evidence="2 3" key="1">
    <citation type="journal article" date="2014" name="Int. J. Syst. Evol. Microbiol.">
        <title>Complete genome sequence of Corynebacterium casei LMG S-19264T (=DSM 44701T), isolated from a smear-ripened cheese.</title>
        <authorList>
            <consortium name="US DOE Joint Genome Institute (JGI-PGF)"/>
            <person name="Walter F."/>
            <person name="Albersmeier A."/>
            <person name="Kalinowski J."/>
            <person name="Ruckert C."/>
        </authorList>
    </citation>
    <scope>NUCLEOTIDE SEQUENCE [LARGE SCALE GENOMIC DNA]</scope>
    <source>
        <strain evidence="2 3">CGMCC 4.7206</strain>
    </source>
</reference>
<evidence type="ECO:0000313" key="2">
    <source>
        <dbReference type="EMBL" id="GGJ04149.1"/>
    </source>
</evidence>
<dbReference type="Gene3D" id="3.30.70.100">
    <property type="match status" value="1"/>
</dbReference>
<comment type="caution">
    <text evidence="2">The sequence shown here is derived from an EMBL/GenBank/DDBJ whole genome shotgun (WGS) entry which is preliminary data.</text>
</comment>
<dbReference type="Proteomes" id="UP001500220">
    <property type="component" value="Unassembled WGS sequence"/>
</dbReference>
<evidence type="ECO:0000313" key="4">
    <source>
        <dbReference type="Proteomes" id="UP001500220"/>
    </source>
</evidence>
<dbReference type="InterPro" id="IPR011008">
    <property type="entry name" value="Dimeric_a/b-barrel"/>
</dbReference>
<gene>
    <name evidence="1" type="ORF">GCM10009545_18250</name>
    <name evidence="2" type="ORF">GCM10011581_46430</name>
</gene>
<dbReference type="EMBL" id="BMMT01000022">
    <property type="protein sequence ID" value="GGJ04149.1"/>
    <property type="molecule type" value="Genomic_DNA"/>
</dbReference>
<protein>
    <recommendedName>
        <fullName evidence="5">Antibiotic biosynthesis monooxygenase</fullName>
    </recommendedName>
</protein>
<dbReference type="SUPFAM" id="SSF54909">
    <property type="entry name" value="Dimeric alpha+beta barrel"/>
    <property type="match status" value="1"/>
</dbReference>
<organism evidence="2 3">
    <name type="scientific">Saccharopolyspora thermophila</name>
    <dbReference type="NCBI Taxonomy" id="89367"/>
    <lineage>
        <taxon>Bacteria</taxon>
        <taxon>Bacillati</taxon>
        <taxon>Actinomycetota</taxon>
        <taxon>Actinomycetes</taxon>
        <taxon>Pseudonocardiales</taxon>
        <taxon>Pseudonocardiaceae</taxon>
        <taxon>Saccharopolyspora</taxon>
    </lineage>
</organism>
<reference evidence="1" key="4">
    <citation type="submission" date="2023-12" db="EMBL/GenBank/DDBJ databases">
        <authorList>
            <person name="Sun Q."/>
            <person name="Inoue M."/>
        </authorList>
    </citation>
    <scope>NUCLEOTIDE SEQUENCE</scope>
    <source>
        <strain evidence="1">JCM 10664</strain>
    </source>
</reference>
<accession>A0A917K9X6</accession>
<name>A0A917K9X6_9PSEU</name>
<evidence type="ECO:0000313" key="3">
    <source>
        <dbReference type="Proteomes" id="UP000597989"/>
    </source>
</evidence>
<evidence type="ECO:0000313" key="1">
    <source>
        <dbReference type="EMBL" id="GAA0516496.1"/>
    </source>
</evidence>
<dbReference type="Proteomes" id="UP000597989">
    <property type="component" value="Unassembled WGS sequence"/>
</dbReference>
<keyword evidence="4" id="KW-1185">Reference proteome</keyword>
<evidence type="ECO:0008006" key="5">
    <source>
        <dbReference type="Google" id="ProtNLM"/>
    </source>
</evidence>
<sequence>MRGIDEVVPGIERPGLVRYRLRGSIVAPDQRPANLVAVRTVDTDGHDAARHLVTDVHDRIAGPPLPQGLVAAHFHISTDGTRVLLYEEWTDAESATTSTHHTEPLTPSNLYHLHRSLTRVS</sequence>
<proteinExistence type="predicted"/>
<reference evidence="1 4" key="2">
    <citation type="journal article" date="2019" name="Int. J. Syst. Evol. Microbiol.">
        <title>The Global Catalogue of Microorganisms (GCM) 10K type strain sequencing project: providing services to taxonomists for standard genome sequencing and annotation.</title>
        <authorList>
            <consortium name="The Broad Institute Genomics Platform"/>
            <consortium name="The Broad Institute Genome Sequencing Center for Infectious Disease"/>
            <person name="Wu L."/>
            <person name="Ma J."/>
        </authorList>
    </citation>
    <scope>NUCLEOTIDE SEQUENCE [LARGE SCALE GENOMIC DNA]</scope>
    <source>
        <strain evidence="1 4">JCM 10664</strain>
    </source>
</reference>
<reference evidence="2" key="3">
    <citation type="submission" date="2020-09" db="EMBL/GenBank/DDBJ databases">
        <authorList>
            <person name="Sun Q."/>
            <person name="Zhou Y."/>
        </authorList>
    </citation>
    <scope>NUCLEOTIDE SEQUENCE</scope>
    <source>
        <strain evidence="2">CGMCC 4.7206</strain>
    </source>
</reference>
<dbReference type="EMBL" id="BAAAHC010000007">
    <property type="protein sequence ID" value="GAA0516496.1"/>
    <property type="molecule type" value="Genomic_DNA"/>
</dbReference>